<protein>
    <recommendedName>
        <fullName evidence="3">Calponin-homology (CH) domain-containing protein</fullName>
    </recommendedName>
</protein>
<reference evidence="4" key="1">
    <citation type="submission" date="2020-11" db="EMBL/GenBank/DDBJ databases">
        <authorList>
            <person name="Tran Van P."/>
        </authorList>
    </citation>
    <scope>NUCLEOTIDE SEQUENCE</scope>
</reference>
<dbReference type="SMART" id="SM00033">
    <property type="entry name" value="CH"/>
    <property type="match status" value="1"/>
</dbReference>
<proteinExistence type="predicted"/>
<dbReference type="Gene3D" id="1.10.418.10">
    <property type="entry name" value="Calponin-like domain"/>
    <property type="match status" value="1"/>
</dbReference>
<evidence type="ECO:0000256" key="1">
    <source>
        <dbReference type="ARBA" id="ARBA00022737"/>
    </source>
</evidence>
<evidence type="ECO:0000313" key="4">
    <source>
        <dbReference type="EMBL" id="CAD7457188.1"/>
    </source>
</evidence>
<dbReference type="FunFam" id="1.10.418.10:FF:000008">
    <property type="entry name" value="Filamin-B isoform C"/>
    <property type="match status" value="1"/>
</dbReference>
<dbReference type="PANTHER" id="PTHR38537:SF8">
    <property type="entry name" value="FILAMIN-A"/>
    <property type="match status" value="1"/>
</dbReference>
<dbReference type="AlphaFoldDB" id="A0A7R9IF39"/>
<feature type="domain" description="Calponin-homology (CH)" evidence="3">
    <location>
        <begin position="16"/>
        <end position="119"/>
    </location>
</feature>
<accession>A0A7R9IF39</accession>
<dbReference type="PROSITE" id="PS50021">
    <property type="entry name" value="CH"/>
    <property type="match status" value="1"/>
</dbReference>
<dbReference type="EMBL" id="OE001596">
    <property type="protein sequence ID" value="CAD7457188.1"/>
    <property type="molecule type" value="Genomic_DNA"/>
</dbReference>
<evidence type="ECO:0000259" key="3">
    <source>
        <dbReference type="PROSITE" id="PS50021"/>
    </source>
</evidence>
<dbReference type="SUPFAM" id="SSF47576">
    <property type="entry name" value="Calponin-homology domain, CH-domain"/>
    <property type="match status" value="1"/>
</dbReference>
<dbReference type="Pfam" id="PF00307">
    <property type="entry name" value="CH"/>
    <property type="match status" value="1"/>
</dbReference>
<dbReference type="InterPro" id="IPR036872">
    <property type="entry name" value="CH_dom_sf"/>
</dbReference>
<feature type="region of interest" description="Disordered" evidence="2">
    <location>
        <begin position="120"/>
        <end position="140"/>
    </location>
</feature>
<dbReference type="GO" id="GO:0030036">
    <property type="term" value="P:actin cytoskeleton organization"/>
    <property type="evidence" value="ECO:0007669"/>
    <property type="project" value="InterPro"/>
</dbReference>
<keyword evidence="1" id="KW-0677">Repeat</keyword>
<dbReference type="InterPro" id="IPR044801">
    <property type="entry name" value="Filamin"/>
</dbReference>
<gene>
    <name evidence="4" type="ORF">TTEB3V08_LOCUS5194</name>
</gene>
<evidence type="ECO:0000256" key="2">
    <source>
        <dbReference type="SAM" id="MobiDB-lite"/>
    </source>
</evidence>
<dbReference type="PANTHER" id="PTHR38537">
    <property type="entry name" value="JITTERBUG, ISOFORM N"/>
    <property type="match status" value="1"/>
</dbReference>
<dbReference type="GO" id="GO:0051015">
    <property type="term" value="F:actin filament binding"/>
    <property type="evidence" value="ECO:0007669"/>
    <property type="project" value="InterPro"/>
</dbReference>
<dbReference type="InterPro" id="IPR001715">
    <property type="entry name" value="CH_dom"/>
</dbReference>
<name>A0A7R9IF39_9NEOP</name>
<sequence>MPMWEGEEDFGEGKGPTPKQRLLHWIQSRVPDLPITNFTADWNDGRAVGALVDAVAPGLCPDWQDWNPTDSLQNASEAMGLADDWLNVRQLIRPEELVSPNMDEQSMMTYLSQYPNAKLKQGAPLRPRTNPNSKRDQQPGKSIVEYVAVLREMANCCNFGTFTNRMLRDSLVQGVEDGTVQREMLSKNEHCLTKAGGVRVGLHRIMTHSGKAHAVED</sequence>
<organism evidence="4">
    <name type="scientific">Timema tahoe</name>
    <dbReference type="NCBI Taxonomy" id="61484"/>
    <lineage>
        <taxon>Eukaryota</taxon>
        <taxon>Metazoa</taxon>
        <taxon>Ecdysozoa</taxon>
        <taxon>Arthropoda</taxon>
        <taxon>Hexapoda</taxon>
        <taxon>Insecta</taxon>
        <taxon>Pterygota</taxon>
        <taxon>Neoptera</taxon>
        <taxon>Polyneoptera</taxon>
        <taxon>Phasmatodea</taxon>
        <taxon>Timematodea</taxon>
        <taxon>Timematoidea</taxon>
        <taxon>Timematidae</taxon>
        <taxon>Timema</taxon>
    </lineage>
</organism>